<dbReference type="Proteomes" id="UP001341840">
    <property type="component" value="Unassembled WGS sequence"/>
</dbReference>
<dbReference type="EMBL" id="JASCZI010090715">
    <property type="protein sequence ID" value="MED6145467.1"/>
    <property type="molecule type" value="Genomic_DNA"/>
</dbReference>
<keyword evidence="2" id="KW-1185">Reference proteome</keyword>
<evidence type="ECO:0008006" key="3">
    <source>
        <dbReference type="Google" id="ProtNLM"/>
    </source>
</evidence>
<organism evidence="1 2">
    <name type="scientific">Stylosanthes scabra</name>
    <dbReference type="NCBI Taxonomy" id="79078"/>
    <lineage>
        <taxon>Eukaryota</taxon>
        <taxon>Viridiplantae</taxon>
        <taxon>Streptophyta</taxon>
        <taxon>Embryophyta</taxon>
        <taxon>Tracheophyta</taxon>
        <taxon>Spermatophyta</taxon>
        <taxon>Magnoliopsida</taxon>
        <taxon>eudicotyledons</taxon>
        <taxon>Gunneridae</taxon>
        <taxon>Pentapetalae</taxon>
        <taxon>rosids</taxon>
        <taxon>fabids</taxon>
        <taxon>Fabales</taxon>
        <taxon>Fabaceae</taxon>
        <taxon>Papilionoideae</taxon>
        <taxon>50 kb inversion clade</taxon>
        <taxon>dalbergioids sensu lato</taxon>
        <taxon>Dalbergieae</taxon>
        <taxon>Pterocarpus clade</taxon>
        <taxon>Stylosanthes</taxon>
    </lineage>
</organism>
<name>A0ABU6T9R8_9FABA</name>
<protein>
    <recommendedName>
        <fullName evidence="3">Retrotransposon Copia-like N-terminal domain-containing protein</fullName>
    </recommendedName>
</protein>
<accession>A0ABU6T9R8</accession>
<comment type="caution">
    <text evidence="1">The sequence shown here is derived from an EMBL/GenBank/DDBJ whole genome shotgun (WGS) entry which is preliminary data.</text>
</comment>
<evidence type="ECO:0000313" key="1">
    <source>
        <dbReference type="EMBL" id="MED6145467.1"/>
    </source>
</evidence>
<reference evidence="1 2" key="1">
    <citation type="journal article" date="2023" name="Plants (Basel)">
        <title>Bridging the Gap: Combining Genomics and Transcriptomics Approaches to Understand Stylosanthes scabra, an Orphan Legume from the Brazilian Caatinga.</title>
        <authorList>
            <person name="Ferreira-Neto J.R.C."/>
            <person name="da Silva M.D."/>
            <person name="Binneck E."/>
            <person name="de Melo N.F."/>
            <person name="da Silva R.H."/>
            <person name="de Melo A.L.T.M."/>
            <person name="Pandolfi V."/>
            <person name="Bustamante F.O."/>
            <person name="Brasileiro-Vidal A.C."/>
            <person name="Benko-Iseppon A.M."/>
        </authorList>
    </citation>
    <scope>NUCLEOTIDE SEQUENCE [LARGE SCALE GENOMIC DNA]</scope>
    <source>
        <tissue evidence="1">Leaves</tissue>
    </source>
</reference>
<gene>
    <name evidence="1" type="ORF">PIB30_025611</name>
</gene>
<evidence type="ECO:0000313" key="2">
    <source>
        <dbReference type="Proteomes" id="UP001341840"/>
    </source>
</evidence>
<proteinExistence type="predicted"/>
<sequence>MKITYSDSTTKEFSPLADKLNEDNYITWKYHAILTVESLRMEDHLESSKIPAQFIEDSIKKTAVENEAYKIWKDQDLTLTTWLVVSMSETFKNKLNLTLSTEVPHEVEDEEEETMVKDVADSIQGHNANCVVELVMWFGIAITDLILLFN</sequence>